<protein>
    <recommendedName>
        <fullName evidence="6">Transcription antitermination protein NusB</fullName>
    </recommendedName>
    <alternativeName>
        <fullName evidence="6">Antitermination factor NusB</fullName>
    </alternativeName>
</protein>
<feature type="compositionally biased region" description="Basic residues" evidence="7">
    <location>
        <begin position="53"/>
        <end position="90"/>
    </location>
</feature>
<proteinExistence type="inferred from homology"/>
<evidence type="ECO:0000256" key="4">
    <source>
        <dbReference type="ARBA" id="ARBA00023015"/>
    </source>
</evidence>
<keyword evidence="3 6" id="KW-0694">RNA-binding</keyword>
<keyword evidence="2 6" id="KW-0889">Transcription antitermination</keyword>
<reference evidence="9 10" key="1">
    <citation type="submission" date="2019-12" db="EMBL/GenBank/DDBJ databases">
        <authorList>
            <person name="Xu J."/>
        </authorList>
    </citation>
    <scope>NUCLEOTIDE SEQUENCE [LARGE SCALE GENOMIC DNA]</scope>
    <source>
        <strain evidence="9 10">HX-5-24</strain>
    </source>
</reference>
<feature type="region of interest" description="Disordered" evidence="7">
    <location>
        <begin position="22"/>
        <end position="111"/>
    </location>
</feature>
<dbReference type="InterPro" id="IPR035926">
    <property type="entry name" value="NusB-like_sf"/>
</dbReference>
<dbReference type="SUPFAM" id="SSF48013">
    <property type="entry name" value="NusB-like"/>
    <property type="match status" value="1"/>
</dbReference>
<dbReference type="EMBL" id="WOXT01000001">
    <property type="protein sequence ID" value="MUV13785.1"/>
    <property type="molecule type" value="Genomic_DNA"/>
</dbReference>
<dbReference type="Gene3D" id="1.10.940.10">
    <property type="entry name" value="NusB-like"/>
    <property type="match status" value="1"/>
</dbReference>
<dbReference type="InterPro" id="IPR011605">
    <property type="entry name" value="NusB_fam"/>
</dbReference>
<sequence>MGIAACRCAAWRCRQACRDRRAGLRRARRHAALRARRGSLRGRPDARVDRLSRARAQRRARGRTIRRRRSARRRQPRQQGRRSGAGRHRNAQPAGEAALNRRRDGIDPVHRSRARRRALQALYAWQMTGGSAEQIVAQFAHEQAHEIADLVYFEDIVFGVIKHLTDIDTALQPFLDRTVEEVDPIERAALRIAAYELRHRIDVPYRVVINEAIDTTKRFGSEHGHTFVNGVLDHAAAAWRTAEFDAKRK</sequence>
<evidence type="ECO:0000256" key="3">
    <source>
        <dbReference type="ARBA" id="ARBA00022884"/>
    </source>
</evidence>
<feature type="compositionally biased region" description="Basic and acidic residues" evidence="7">
    <location>
        <begin position="99"/>
        <end position="110"/>
    </location>
</feature>
<dbReference type="PANTHER" id="PTHR11078:SF3">
    <property type="entry name" value="ANTITERMINATION NUSB DOMAIN-CONTAINING PROTEIN"/>
    <property type="match status" value="1"/>
</dbReference>
<comment type="caution">
    <text evidence="9">The sequence shown here is derived from an EMBL/GenBank/DDBJ whole genome shotgun (WGS) entry which is preliminary data.</text>
</comment>
<accession>A0A7C9LWP5</accession>
<comment type="function">
    <text evidence="6">Involved in transcription antitermination. Required for transcription of ribosomal RNA (rRNA) genes. Binds specifically to the boxA antiterminator sequence of the ribosomal RNA (rrn) operons.</text>
</comment>
<dbReference type="GO" id="GO:0003723">
    <property type="term" value="F:RNA binding"/>
    <property type="evidence" value="ECO:0007669"/>
    <property type="project" value="UniProtKB-UniRule"/>
</dbReference>
<evidence type="ECO:0000256" key="2">
    <source>
        <dbReference type="ARBA" id="ARBA00022814"/>
    </source>
</evidence>
<keyword evidence="10" id="KW-1185">Reference proteome</keyword>
<dbReference type="HAMAP" id="MF_00073">
    <property type="entry name" value="NusB"/>
    <property type="match status" value="1"/>
</dbReference>
<dbReference type="NCBIfam" id="TIGR01951">
    <property type="entry name" value="nusB"/>
    <property type="match status" value="1"/>
</dbReference>
<feature type="compositionally biased region" description="Basic and acidic residues" evidence="7">
    <location>
        <begin position="42"/>
        <end position="52"/>
    </location>
</feature>
<dbReference type="GO" id="GO:0006353">
    <property type="term" value="P:DNA-templated transcription termination"/>
    <property type="evidence" value="ECO:0007669"/>
    <property type="project" value="UniProtKB-UniRule"/>
</dbReference>
<dbReference type="Pfam" id="PF01029">
    <property type="entry name" value="NusB"/>
    <property type="match status" value="1"/>
</dbReference>
<name>A0A7C9LWP5_9GAMM</name>
<evidence type="ECO:0000259" key="8">
    <source>
        <dbReference type="Pfam" id="PF01029"/>
    </source>
</evidence>
<dbReference type="PANTHER" id="PTHR11078">
    <property type="entry name" value="N UTILIZATION SUBSTANCE PROTEIN B-RELATED"/>
    <property type="match status" value="1"/>
</dbReference>
<comment type="similarity">
    <text evidence="1 6">Belongs to the NusB family.</text>
</comment>
<dbReference type="AlphaFoldDB" id="A0A7C9LWP5"/>
<evidence type="ECO:0000313" key="10">
    <source>
        <dbReference type="Proteomes" id="UP000479692"/>
    </source>
</evidence>
<dbReference type="GO" id="GO:0005829">
    <property type="term" value="C:cytosol"/>
    <property type="evidence" value="ECO:0007669"/>
    <property type="project" value="TreeGrafter"/>
</dbReference>
<dbReference type="InterPro" id="IPR006027">
    <property type="entry name" value="NusB_RsmB_TIM44"/>
</dbReference>
<gene>
    <name evidence="6 9" type="primary">nusB</name>
    <name evidence="9" type="ORF">GN331_06125</name>
</gene>
<evidence type="ECO:0000256" key="5">
    <source>
        <dbReference type="ARBA" id="ARBA00023163"/>
    </source>
</evidence>
<evidence type="ECO:0000256" key="6">
    <source>
        <dbReference type="HAMAP-Rule" id="MF_00073"/>
    </source>
</evidence>
<feature type="compositionally biased region" description="Basic residues" evidence="7">
    <location>
        <begin position="23"/>
        <end position="40"/>
    </location>
</feature>
<evidence type="ECO:0000256" key="7">
    <source>
        <dbReference type="SAM" id="MobiDB-lite"/>
    </source>
</evidence>
<dbReference type="Proteomes" id="UP000479692">
    <property type="component" value="Unassembled WGS sequence"/>
</dbReference>
<dbReference type="GO" id="GO:0031564">
    <property type="term" value="P:transcription antitermination"/>
    <property type="evidence" value="ECO:0007669"/>
    <property type="project" value="UniProtKB-KW"/>
</dbReference>
<organism evidence="9 10">
    <name type="scientific">Noviluteimonas gilva</name>
    <dbReference type="NCBI Taxonomy" id="2682097"/>
    <lineage>
        <taxon>Bacteria</taxon>
        <taxon>Pseudomonadati</taxon>
        <taxon>Pseudomonadota</taxon>
        <taxon>Gammaproteobacteria</taxon>
        <taxon>Lysobacterales</taxon>
        <taxon>Lysobacteraceae</taxon>
        <taxon>Noviluteimonas</taxon>
    </lineage>
</organism>
<keyword evidence="4 6" id="KW-0805">Transcription regulation</keyword>
<evidence type="ECO:0000313" key="9">
    <source>
        <dbReference type="EMBL" id="MUV13785.1"/>
    </source>
</evidence>
<keyword evidence="5 6" id="KW-0804">Transcription</keyword>
<feature type="domain" description="NusB/RsmB/TIM44" evidence="8">
    <location>
        <begin position="113"/>
        <end position="236"/>
    </location>
</feature>
<evidence type="ECO:0000256" key="1">
    <source>
        <dbReference type="ARBA" id="ARBA00005952"/>
    </source>
</evidence>